<dbReference type="Pfam" id="PF04178">
    <property type="entry name" value="Got1"/>
    <property type="match status" value="1"/>
</dbReference>
<sequence>MEKLRRVLSGQDDEEQGLTAQGASRRCTAPATVRAGLLCRCSWRGRACPETVTCLPVKGSDAAAFVDEVTMLRLPQVLDASSLSFSTRLKWFTICFVAGVFFSVLVSAGSWPPCCSLPWALGRGVGVAMPEAGQPSHGAALGTPQCRRRSLGAARRCRWGSARPRLPGRVSAGAHGRAPDMCMLGTALLWIPGGIKPFAVLYTLGNLAALASTCFLMGPVKQLKKMFEPTRLLATVVMLVSSLRPRGRGAWAGGRGVTRRGACSACSSLRCGASGRLL</sequence>
<keyword evidence="3 9" id="KW-0813">Transport</keyword>
<dbReference type="EMBL" id="JAGFMF010012193">
    <property type="protein sequence ID" value="KAG8506020.1"/>
    <property type="molecule type" value="Genomic_DNA"/>
</dbReference>
<dbReference type="GO" id="GO:0016020">
    <property type="term" value="C:membrane"/>
    <property type="evidence" value="ECO:0007669"/>
    <property type="project" value="UniProtKB-SubCell"/>
</dbReference>
<gene>
    <name evidence="10" type="ORF">J0S82_011699</name>
</gene>
<evidence type="ECO:0000256" key="8">
    <source>
        <dbReference type="ARBA" id="ARBA00025800"/>
    </source>
</evidence>
<name>A0A8J5ZVR4_GALPY</name>
<keyword evidence="5 9" id="KW-0653">Protein transport</keyword>
<dbReference type="Proteomes" id="UP000700334">
    <property type="component" value="Unassembled WGS sequence"/>
</dbReference>
<organism evidence="10 11">
    <name type="scientific">Galemys pyrenaicus</name>
    <name type="common">Iberian desman</name>
    <name type="synonym">Pyrenean desman</name>
    <dbReference type="NCBI Taxonomy" id="202257"/>
    <lineage>
        <taxon>Eukaryota</taxon>
        <taxon>Metazoa</taxon>
        <taxon>Chordata</taxon>
        <taxon>Craniata</taxon>
        <taxon>Vertebrata</taxon>
        <taxon>Euteleostomi</taxon>
        <taxon>Mammalia</taxon>
        <taxon>Eutheria</taxon>
        <taxon>Laurasiatheria</taxon>
        <taxon>Eulipotyphla</taxon>
        <taxon>Talpidae</taxon>
        <taxon>Galemys</taxon>
    </lineage>
</organism>
<evidence type="ECO:0000256" key="9">
    <source>
        <dbReference type="RuleBase" id="RU363111"/>
    </source>
</evidence>
<dbReference type="AlphaFoldDB" id="A0A8J5ZVR4"/>
<dbReference type="PANTHER" id="PTHR23137:SF24">
    <property type="entry name" value="VESICLE TRANSPORT PROTEIN SFT2A"/>
    <property type="match status" value="1"/>
</dbReference>
<dbReference type="GO" id="GO:0005737">
    <property type="term" value="C:cytoplasm"/>
    <property type="evidence" value="ECO:0007669"/>
    <property type="project" value="UniProtKB-ARBA"/>
</dbReference>
<dbReference type="OrthoDB" id="73614at2759"/>
<evidence type="ECO:0000256" key="6">
    <source>
        <dbReference type="ARBA" id="ARBA00022989"/>
    </source>
</evidence>
<keyword evidence="11" id="KW-1185">Reference proteome</keyword>
<evidence type="ECO:0000256" key="7">
    <source>
        <dbReference type="ARBA" id="ARBA00023136"/>
    </source>
</evidence>
<comment type="caution">
    <text evidence="10">The sequence shown here is derived from an EMBL/GenBank/DDBJ whole genome shotgun (WGS) entry which is preliminary data.</text>
</comment>
<evidence type="ECO:0000256" key="2">
    <source>
        <dbReference type="ARBA" id="ARBA00004141"/>
    </source>
</evidence>
<reference evidence="10" key="1">
    <citation type="journal article" date="2021" name="Evol. Appl.">
        <title>The genome of the Pyrenean desman and the effects of bottlenecks and inbreeding on the genomic landscape of an endangered species.</title>
        <authorList>
            <person name="Escoda L."/>
            <person name="Castresana J."/>
        </authorList>
    </citation>
    <scope>NUCLEOTIDE SEQUENCE</scope>
    <source>
        <strain evidence="10">IBE-C5619</strain>
    </source>
</reference>
<dbReference type="GO" id="GO:0012505">
    <property type="term" value="C:endomembrane system"/>
    <property type="evidence" value="ECO:0007669"/>
    <property type="project" value="UniProtKB-ARBA"/>
</dbReference>
<keyword evidence="6 9" id="KW-1133">Transmembrane helix</keyword>
<dbReference type="InterPro" id="IPR007305">
    <property type="entry name" value="Vesicle_transpt_Got1/SFT2"/>
</dbReference>
<comment type="subcellular location">
    <subcellularLocation>
        <location evidence="2 9">Membrane</location>
        <topology evidence="2 9">Multi-pass membrane protein</topology>
    </subcellularLocation>
</comment>
<evidence type="ECO:0000256" key="4">
    <source>
        <dbReference type="ARBA" id="ARBA00022692"/>
    </source>
</evidence>
<accession>A0A8J5ZVR4</accession>
<keyword evidence="4 9" id="KW-0812">Transmembrane</keyword>
<dbReference type="GO" id="GO:0015031">
    <property type="term" value="P:protein transport"/>
    <property type="evidence" value="ECO:0007669"/>
    <property type="project" value="UniProtKB-KW"/>
</dbReference>
<evidence type="ECO:0000256" key="1">
    <source>
        <dbReference type="ARBA" id="ARBA00003566"/>
    </source>
</evidence>
<dbReference type="InterPro" id="IPR011691">
    <property type="entry name" value="Vesicle_transpt_SFT2"/>
</dbReference>
<evidence type="ECO:0000256" key="3">
    <source>
        <dbReference type="ARBA" id="ARBA00022448"/>
    </source>
</evidence>
<dbReference type="GO" id="GO:0016192">
    <property type="term" value="P:vesicle-mediated transport"/>
    <property type="evidence" value="ECO:0007669"/>
    <property type="project" value="InterPro"/>
</dbReference>
<feature type="transmembrane region" description="Helical" evidence="9">
    <location>
        <begin position="198"/>
        <end position="218"/>
    </location>
</feature>
<proteinExistence type="inferred from homology"/>
<protein>
    <recommendedName>
        <fullName evidence="9">Vesicle transport protein</fullName>
    </recommendedName>
</protein>
<evidence type="ECO:0000256" key="5">
    <source>
        <dbReference type="ARBA" id="ARBA00022927"/>
    </source>
</evidence>
<comment type="caution">
    <text evidence="9">Lacks conserved residue(s) required for the propagation of feature annotation.</text>
</comment>
<keyword evidence="7 9" id="KW-0472">Membrane</keyword>
<dbReference type="PANTHER" id="PTHR23137">
    <property type="entry name" value="VESICLE TRANSPORT PROTEIN-RELATED"/>
    <property type="match status" value="1"/>
</dbReference>
<evidence type="ECO:0000313" key="11">
    <source>
        <dbReference type="Proteomes" id="UP000700334"/>
    </source>
</evidence>
<evidence type="ECO:0000313" key="10">
    <source>
        <dbReference type="EMBL" id="KAG8506020.1"/>
    </source>
</evidence>
<feature type="transmembrane region" description="Helical" evidence="9">
    <location>
        <begin position="91"/>
        <end position="111"/>
    </location>
</feature>
<comment type="function">
    <text evidence="1 9">May be involved in fusion of retrograde transport vesicles derived from an endocytic compartment with the Golgi complex.</text>
</comment>
<comment type="similarity">
    <text evidence="8 9">Belongs to the SFT2 family.</text>
</comment>